<evidence type="ECO:0000313" key="6">
    <source>
        <dbReference type="EMBL" id="CDH43663.1"/>
    </source>
</evidence>
<evidence type="ECO:0000256" key="1">
    <source>
        <dbReference type="ARBA" id="ARBA00022490"/>
    </source>
</evidence>
<protein>
    <recommendedName>
        <fullName evidence="5">NADPH-dependent 7-cyano-7-deazaguanine reductase</fullName>
        <ecNumber evidence="5">1.7.1.13</ecNumber>
    </recommendedName>
    <alternativeName>
        <fullName evidence="5">7-cyano-7-carbaguanine reductase</fullName>
    </alternativeName>
    <alternativeName>
        <fullName evidence="5">NADPH-dependent nitrile oxidoreductase</fullName>
    </alternativeName>
    <alternativeName>
        <fullName evidence="5">PreQ(0) reductase</fullName>
    </alternativeName>
</protein>
<dbReference type="EC" id="1.7.1.13" evidence="5"/>
<dbReference type="EMBL" id="CBTK010000033">
    <property type="protein sequence ID" value="CDH43663.1"/>
    <property type="molecule type" value="Genomic_DNA"/>
</dbReference>
<keyword evidence="3 5" id="KW-0521">NADP</keyword>
<dbReference type="GO" id="GO:0033739">
    <property type="term" value="F:preQ1 synthase activity"/>
    <property type="evidence" value="ECO:0007669"/>
    <property type="project" value="UniProtKB-UniRule"/>
</dbReference>
<evidence type="ECO:0000256" key="4">
    <source>
        <dbReference type="ARBA" id="ARBA00023002"/>
    </source>
</evidence>
<dbReference type="PIRSF" id="PIRSF027377">
    <property type="entry name" value="Nitrile_oxidored_QueF"/>
    <property type="match status" value="1"/>
</dbReference>
<reference evidence="6 7" key="1">
    <citation type="journal article" date="2014" name="ISME J.">
        <title>Candidatus Competibacter-lineage genomes retrieved from metagenomes reveal functional metabolic diversity.</title>
        <authorList>
            <person name="McIlroy S.J."/>
            <person name="Albertsen M."/>
            <person name="Andresen E.K."/>
            <person name="Saunders A.M."/>
            <person name="Kristiansen R."/>
            <person name="Stokholm-Bjerregaard M."/>
            <person name="Nielsen K.L."/>
            <person name="Nielsen P.H."/>
        </authorList>
    </citation>
    <scope>NUCLEOTIDE SEQUENCE [LARGE SCALE GENOMIC DNA]</scope>
    <source>
        <strain evidence="6 7">Run_B_J11</strain>
    </source>
</reference>
<dbReference type="NCBIfam" id="TIGR03139">
    <property type="entry name" value="QueF-II"/>
    <property type="match status" value="1"/>
</dbReference>
<dbReference type="Pfam" id="PF14489">
    <property type="entry name" value="QueF"/>
    <property type="match status" value="1"/>
</dbReference>
<dbReference type="UniPathway" id="UPA00392"/>
<comment type="pathway">
    <text evidence="5">tRNA modification; tRNA-queuosine biosynthesis.</text>
</comment>
<feature type="binding site" evidence="5">
    <location>
        <begin position="73"/>
        <end position="75"/>
    </location>
    <ligand>
        <name>substrate</name>
    </ligand>
</feature>
<dbReference type="Gene3D" id="3.30.1130.10">
    <property type="match status" value="1"/>
</dbReference>
<feature type="active site" description="Proton donor" evidence="5">
    <location>
        <position position="58"/>
    </location>
</feature>
<dbReference type="AlphaFoldDB" id="A0A7U7G8I7"/>
<keyword evidence="7" id="KW-1185">Reference proteome</keyword>
<dbReference type="HAMAP" id="MF_00818">
    <property type="entry name" value="QueF_type1"/>
    <property type="match status" value="1"/>
</dbReference>
<dbReference type="InterPro" id="IPR043133">
    <property type="entry name" value="GTP-CH-I_C/QueF"/>
</dbReference>
<gene>
    <name evidence="5 6" type="primary">queF</name>
    <name evidence="6" type="ORF">BN874_1280003</name>
</gene>
<evidence type="ECO:0000313" key="7">
    <source>
        <dbReference type="Proteomes" id="UP000019184"/>
    </source>
</evidence>
<dbReference type="GO" id="GO:0008616">
    <property type="term" value="P:tRNA queuosine(34) biosynthetic process"/>
    <property type="evidence" value="ECO:0007669"/>
    <property type="project" value="UniProtKB-UniRule"/>
</dbReference>
<accession>A0A7U7G8I7</accession>
<dbReference type="PANTHER" id="PTHR34354">
    <property type="entry name" value="NADPH-DEPENDENT 7-CYANO-7-DEAZAGUANINE REDUCTASE"/>
    <property type="match status" value="1"/>
</dbReference>
<dbReference type="Proteomes" id="UP000019184">
    <property type="component" value="Unassembled WGS sequence"/>
</dbReference>
<dbReference type="InterPro" id="IPR016856">
    <property type="entry name" value="QueF_type1"/>
</dbReference>
<dbReference type="SUPFAM" id="SSF55620">
    <property type="entry name" value="Tetrahydrobiopterin biosynthesis enzymes-like"/>
    <property type="match status" value="1"/>
</dbReference>
<dbReference type="PANTHER" id="PTHR34354:SF1">
    <property type="entry name" value="NADPH-DEPENDENT 7-CYANO-7-DEAZAGUANINE REDUCTASE"/>
    <property type="match status" value="1"/>
</dbReference>
<comment type="subcellular location">
    <subcellularLocation>
        <location evidence="5">Cytoplasm</location>
    </subcellularLocation>
</comment>
<organism evidence="6 7">
    <name type="scientific">Candidatus Contendobacter odensis Run_B_J11</name>
    <dbReference type="NCBI Taxonomy" id="1400861"/>
    <lineage>
        <taxon>Bacteria</taxon>
        <taxon>Pseudomonadati</taxon>
        <taxon>Pseudomonadota</taxon>
        <taxon>Gammaproteobacteria</taxon>
        <taxon>Candidatus Competibacteraceae</taxon>
        <taxon>Candidatus Contendibacter</taxon>
    </lineage>
</organism>
<evidence type="ECO:0000256" key="2">
    <source>
        <dbReference type="ARBA" id="ARBA00022785"/>
    </source>
</evidence>
<comment type="function">
    <text evidence="5">Catalyzes the NADPH-dependent reduction of 7-cyano-7-deazaguanine (preQ0) to 7-aminomethyl-7-deazaguanine (preQ1).</text>
</comment>
<keyword evidence="4 5" id="KW-0560">Oxidoreductase</keyword>
<keyword evidence="1 5" id="KW-0963">Cytoplasm</keyword>
<dbReference type="InterPro" id="IPR050084">
    <property type="entry name" value="NADPH_dep_7-cyano-7-deazaG_red"/>
</dbReference>
<evidence type="ECO:0000256" key="3">
    <source>
        <dbReference type="ARBA" id="ARBA00022857"/>
    </source>
</evidence>
<feature type="active site" description="Thioimide intermediate" evidence="5">
    <location>
        <position position="51"/>
    </location>
</feature>
<keyword evidence="2 5" id="KW-0671">Queuosine biosynthesis</keyword>
<dbReference type="GO" id="GO:0005737">
    <property type="term" value="C:cytoplasm"/>
    <property type="evidence" value="ECO:0007669"/>
    <property type="project" value="UniProtKB-SubCell"/>
</dbReference>
<comment type="caution">
    <text evidence="5">Lacks conserved residue(s) required for the propagation of feature annotation.</text>
</comment>
<comment type="caution">
    <text evidence="6">The sequence shown here is derived from an EMBL/GenBank/DDBJ whole genome shotgun (WGS) entry which is preliminary data.</text>
</comment>
<proteinExistence type="inferred from homology"/>
<comment type="catalytic activity">
    <reaction evidence="5">
        <text>7-aminomethyl-7-carbaguanine + 2 NADP(+) = 7-cyano-7-carbaguanine + 2 NADPH + 3 H(+)</text>
        <dbReference type="Rhea" id="RHEA:13409"/>
        <dbReference type="ChEBI" id="CHEBI:15378"/>
        <dbReference type="ChEBI" id="CHEBI:45075"/>
        <dbReference type="ChEBI" id="CHEBI:57783"/>
        <dbReference type="ChEBI" id="CHEBI:58349"/>
        <dbReference type="ChEBI" id="CHEBI:58703"/>
        <dbReference type="EC" id="1.7.1.13"/>
    </reaction>
</comment>
<dbReference type="OrthoDB" id="9789995at2"/>
<evidence type="ECO:0000256" key="5">
    <source>
        <dbReference type="HAMAP-Rule" id="MF_00818"/>
    </source>
</evidence>
<comment type="similarity">
    <text evidence="5">Belongs to the GTP cyclohydrolase I family. QueF type 1 subfamily.</text>
</comment>
<dbReference type="InterPro" id="IPR029500">
    <property type="entry name" value="QueF"/>
</dbReference>
<name>A0A7U7G8I7_9GAMM</name>
<dbReference type="RefSeq" id="WP_051497346.1">
    <property type="nucleotide sequence ID" value="NZ_CBTK010000033.1"/>
</dbReference>
<sequence length="137" mass="15595">MPEIEGLTLLGQSATDYPRAYSPQLLERFANRYPQNAYEVELDCPEFTCLCPITGQPDFARIVIRYSPQGWLVESKSLKLYLYSFRNQGSFSEDGINRIARDLFDLLQPRWLEVCGDFLPRGGIAIKPKVRLSGESA</sequence>